<evidence type="ECO:0000256" key="1">
    <source>
        <dbReference type="ARBA" id="ARBA00004448"/>
    </source>
</evidence>
<dbReference type="Proteomes" id="UP000001593">
    <property type="component" value="Unassembled WGS sequence"/>
</dbReference>
<evidence type="ECO:0000313" key="10">
    <source>
        <dbReference type="EMBL" id="EDO29746.1"/>
    </source>
</evidence>
<dbReference type="GO" id="GO:0005743">
    <property type="term" value="C:mitochondrial inner membrane"/>
    <property type="evidence" value="ECO:0007669"/>
    <property type="project" value="UniProtKB-SubCell"/>
</dbReference>
<comment type="similarity">
    <text evidence="2">Belongs to the TMEM186 family.</text>
</comment>
<protein>
    <recommendedName>
        <fullName evidence="3">Transmembrane protein 186</fullName>
    </recommendedName>
</protein>
<evidence type="ECO:0000313" key="11">
    <source>
        <dbReference type="Proteomes" id="UP000001593"/>
    </source>
</evidence>
<evidence type="ECO:0000256" key="5">
    <source>
        <dbReference type="ARBA" id="ARBA00022792"/>
    </source>
</evidence>
<dbReference type="InterPro" id="IPR045325">
    <property type="entry name" value="TMEM70/TMEM186/TMEM223"/>
</dbReference>
<sequence length="161" mass="18200">IIYKFRWIKTFRFFSRVKILHVLIVSGLTGPMCFWYSQGVIPLSGFLASVAAATATTGGLFALSYFFRRVVGILSLDEQHGNVTISTLTFWGNRKNLTVRRTDVVPINESGFDEKHLFHRLELYNSSFVYLINLRHAEMCNKQHLMSVLGLPLSPDAQGAS</sequence>
<organism evidence="10 11">
    <name type="scientific">Nematostella vectensis</name>
    <name type="common">Starlet sea anemone</name>
    <dbReference type="NCBI Taxonomy" id="45351"/>
    <lineage>
        <taxon>Eukaryota</taxon>
        <taxon>Metazoa</taxon>
        <taxon>Cnidaria</taxon>
        <taxon>Anthozoa</taxon>
        <taxon>Hexacorallia</taxon>
        <taxon>Actiniaria</taxon>
        <taxon>Edwardsiidae</taxon>
        <taxon>Nematostella</taxon>
    </lineage>
</organism>
<dbReference type="PANTHER" id="PTHR13603">
    <property type="entry name" value="TRANSMEMBRANE PROTEIN 186"/>
    <property type="match status" value="1"/>
</dbReference>
<keyword evidence="7" id="KW-0496">Mitochondrion</keyword>
<keyword evidence="4 9" id="KW-0812">Transmembrane</keyword>
<dbReference type="HOGENOM" id="CLU_104872_0_0_1"/>
<dbReference type="InParanoid" id="A7T2R9"/>
<evidence type="ECO:0000256" key="8">
    <source>
        <dbReference type="ARBA" id="ARBA00023136"/>
    </source>
</evidence>
<dbReference type="AlphaFoldDB" id="A7T2R9"/>
<evidence type="ECO:0000256" key="4">
    <source>
        <dbReference type="ARBA" id="ARBA00022692"/>
    </source>
</evidence>
<comment type="subcellular location">
    <subcellularLocation>
        <location evidence="1">Mitochondrion inner membrane</location>
        <topology evidence="1">Multi-pass membrane protein</topology>
    </subcellularLocation>
</comment>
<evidence type="ECO:0000256" key="2">
    <source>
        <dbReference type="ARBA" id="ARBA00007020"/>
    </source>
</evidence>
<dbReference type="STRING" id="45351.A7T2R9"/>
<evidence type="ECO:0000256" key="6">
    <source>
        <dbReference type="ARBA" id="ARBA00022989"/>
    </source>
</evidence>
<keyword evidence="8 9" id="KW-0472">Membrane</keyword>
<keyword evidence="11" id="KW-1185">Reference proteome</keyword>
<feature type="transmembrane region" description="Helical" evidence="9">
    <location>
        <begin position="20"/>
        <end position="37"/>
    </location>
</feature>
<accession>A7T2R9</accession>
<name>A7T2R9_NEMVE</name>
<evidence type="ECO:0000256" key="7">
    <source>
        <dbReference type="ARBA" id="ARBA00023128"/>
    </source>
</evidence>
<keyword evidence="5" id="KW-0999">Mitochondrion inner membrane</keyword>
<dbReference type="InterPro" id="IPR026571">
    <property type="entry name" value="Tmem186"/>
</dbReference>
<dbReference type="PANTHER" id="PTHR13603:SF1">
    <property type="entry name" value="TRANSMEMBRANE PROTEIN 186"/>
    <property type="match status" value="1"/>
</dbReference>
<proteinExistence type="inferred from homology"/>
<feature type="non-terminal residue" evidence="10">
    <location>
        <position position="1"/>
    </location>
</feature>
<dbReference type="OMA" id="WARYAPA"/>
<dbReference type="Pfam" id="PF06979">
    <property type="entry name" value="TMEM70"/>
    <property type="match status" value="1"/>
</dbReference>
<dbReference type="GO" id="GO:0005739">
    <property type="term" value="C:mitochondrion"/>
    <property type="evidence" value="ECO:0000318"/>
    <property type="project" value="GO_Central"/>
</dbReference>
<evidence type="ECO:0000256" key="3">
    <source>
        <dbReference type="ARBA" id="ARBA00014604"/>
    </source>
</evidence>
<reference evidence="10 11" key="1">
    <citation type="journal article" date="2007" name="Science">
        <title>Sea anemone genome reveals ancestral eumetazoan gene repertoire and genomic organization.</title>
        <authorList>
            <person name="Putnam N.H."/>
            <person name="Srivastava M."/>
            <person name="Hellsten U."/>
            <person name="Dirks B."/>
            <person name="Chapman J."/>
            <person name="Salamov A."/>
            <person name="Terry A."/>
            <person name="Shapiro H."/>
            <person name="Lindquist E."/>
            <person name="Kapitonov V.V."/>
            <person name="Jurka J."/>
            <person name="Genikhovich G."/>
            <person name="Grigoriev I.V."/>
            <person name="Lucas S.M."/>
            <person name="Steele R.E."/>
            <person name="Finnerty J.R."/>
            <person name="Technau U."/>
            <person name="Martindale M.Q."/>
            <person name="Rokhsar D.S."/>
        </authorList>
    </citation>
    <scope>NUCLEOTIDE SEQUENCE [LARGE SCALE GENOMIC DNA]</scope>
    <source>
        <strain evidence="11">CH2 X CH6</strain>
    </source>
</reference>
<gene>
    <name evidence="10" type="ORF">NEMVEDRAFT_v1g143429</name>
</gene>
<dbReference type="EMBL" id="DS470313">
    <property type="protein sequence ID" value="EDO29746.1"/>
    <property type="molecule type" value="Genomic_DNA"/>
</dbReference>
<evidence type="ECO:0000256" key="9">
    <source>
        <dbReference type="SAM" id="Phobius"/>
    </source>
</evidence>
<feature type="transmembrane region" description="Helical" evidence="9">
    <location>
        <begin position="43"/>
        <end position="67"/>
    </location>
</feature>
<keyword evidence="6 9" id="KW-1133">Transmembrane helix</keyword>
<dbReference type="PhylomeDB" id="A7T2R9"/>